<evidence type="ECO:0000313" key="3">
    <source>
        <dbReference type="Proteomes" id="UP000299102"/>
    </source>
</evidence>
<organism evidence="2 3">
    <name type="scientific">Eumeta variegata</name>
    <name type="common">Bagworm moth</name>
    <name type="synonym">Eumeta japonica</name>
    <dbReference type="NCBI Taxonomy" id="151549"/>
    <lineage>
        <taxon>Eukaryota</taxon>
        <taxon>Metazoa</taxon>
        <taxon>Ecdysozoa</taxon>
        <taxon>Arthropoda</taxon>
        <taxon>Hexapoda</taxon>
        <taxon>Insecta</taxon>
        <taxon>Pterygota</taxon>
        <taxon>Neoptera</taxon>
        <taxon>Endopterygota</taxon>
        <taxon>Lepidoptera</taxon>
        <taxon>Glossata</taxon>
        <taxon>Ditrysia</taxon>
        <taxon>Tineoidea</taxon>
        <taxon>Psychidae</taxon>
        <taxon>Oiketicinae</taxon>
        <taxon>Eumeta</taxon>
    </lineage>
</organism>
<protein>
    <submittedName>
        <fullName evidence="2">Uncharacterized protein</fullName>
    </submittedName>
</protein>
<evidence type="ECO:0000256" key="1">
    <source>
        <dbReference type="SAM" id="MobiDB-lite"/>
    </source>
</evidence>
<proteinExistence type="predicted"/>
<feature type="compositionally biased region" description="Polar residues" evidence="1">
    <location>
        <begin position="25"/>
        <end position="38"/>
    </location>
</feature>
<feature type="compositionally biased region" description="Basic and acidic residues" evidence="1">
    <location>
        <begin position="76"/>
        <end position="86"/>
    </location>
</feature>
<dbReference type="Proteomes" id="UP000299102">
    <property type="component" value="Unassembled WGS sequence"/>
</dbReference>
<accession>A0A4C1YNR9</accession>
<gene>
    <name evidence="2" type="ORF">EVAR_51138_1</name>
</gene>
<evidence type="ECO:0000313" key="2">
    <source>
        <dbReference type="EMBL" id="GBP76653.1"/>
    </source>
</evidence>
<keyword evidence="3" id="KW-1185">Reference proteome</keyword>
<feature type="region of interest" description="Disordered" evidence="1">
    <location>
        <begin position="1"/>
        <end position="38"/>
    </location>
</feature>
<sequence>MIQRAVFRRREQTASRAGGEGNGSYKGQPTSSHGTSNTCVIRADNVPLDELQKSKLQQHDAVRGYQAQQPQRQGGVHREQAAHAHLGESGLA</sequence>
<comment type="caution">
    <text evidence="2">The sequence shown here is derived from an EMBL/GenBank/DDBJ whole genome shotgun (WGS) entry which is preliminary data.</text>
</comment>
<dbReference type="EMBL" id="BGZK01001297">
    <property type="protein sequence ID" value="GBP76653.1"/>
    <property type="molecule type" value="Genomic_DNA"/>
</dbReference>
<dbReference type="AlphaFoldDB" id="A0A4C1YNR9"/>
<reference evidence="2 3" key="1">
    <citation type="journal article" date="2019" name="Commun. Biol.">
        <title>The bagworm genome reveals a unique fibroin gene that provides high tensile strength.</title>
        <authorList>
            <person name="Kono N."/>
            <person name="Nakamura H."/>
            <person name="Ohtoshi R."/>
            <person name="Tomita M."/>
            <person name="Numata K."/>
            <person name="Arakawa K."/>
        </authorList>
    </citation>
    <scope>NUCLEOTIDE SEQUENCE [LARGE SCALE GENOMIC DNA]</scope>
</reference>
<feature type="region of interest" description="Disordered" evidence="1">
    <location>
        <begin position="54"/>
        <end position="92"/>
    </location>
</feature>
<name>A0A4C1YNR9_EUMVA</name>